<accession>A0A7T8QVV9</accession>
<dbReference type="GO" id="GO:0030514">
    <property type="term" value="P:negative regulation of BMP signaling pathway"/>
    <property type="evidence" value="ECO:0007669"/>
    <property type="project" value="TreeGrafter"/>
</dbReference>
<gene>
    <name evidence="1" type="ORF">FKW44_001855</name>
</gene>
<dbReference type="InterPro" id="IPR035979">
    <property type="entry name" value="RBD_domain_sf"/>
</dbReference>
<dbReference type="Proteomes" id="UP000595437">
    <property type="component" value="Chromosome 1"/>
</dbReference>
<feature type="non-terminal residue" evidence="1">
    <location>
        <position position="154"/>
    </location>
</feature>
<dbReference type="OrthoDB" id="118234at2759"/>
<organism evidence="1 2">
    <name type="scientific">Caligus rogercresseyi</name>
    <name type="common">Sea louse</name>
    <dbReference type="NCBI Taxonomy" id="217165"/>
    <lineage>
        <taxon>Eukaryota</taxon>
        <taxon>Metazoa</taxon>
        <taxon>Ecdysozoa</taxon>
        <taxon>Arthropoda</taxon>
        <taxon>Crustacea</taxon>
        <taxon>Multicrustacea</taxon>
        <taxon>Hexanauplia</taxon>
        <taxon>Copepoda</taxon>
        <taxon>Siphonostomatoida</taxon>
        <taxon>Caligidae</taxon>
        <taxon>Caligus</taxon>
    </lineage>
</organism>
<keyword evidence="2" id="KW-1185">Reference proteome</keyword>
<evidence type="ECO:0000313" key="1">
    <source>
        <dbReference type="EMBL" id="QQP57005.1"/>
    </source>
</evidence>
<reference evidence="2" key="1">
    <citation type="submission" date="2021-01" db="EMBL/GenBank/DDBJ databases">
        <title>Caligus Genome Assembly.</title>
        <authorList>
            <person name="Gallardo-Escarate C."/>
        </authorList>
    </citation>
    <scope>NUCLEOTIDE SEQUENCE [LARGE SCALE GENOMIC DNA]</scope>
</reference>
<dbReference type="PANTHER" id="PTHR13428">
    <property type="entry name" value="INNER NUCLEAR MEMBRANE PROTEIN MAN1 LEM DOMAIN CONTAINING PROTEIN"/>
    <property type="match status" value="1"/>
</dbReference>
<name>A0A7T8QVV9_CALRO</name>
<sequence length="154" mass="17032">MYGEEVEVWQWIPDIRWGPSSLNSSGPNPYVPGVAPASPPSSPPQWQGSAFSSLNKNVAAPQVAPTTCLKVRHMFDRTISSGNPSRWVWQVKEEILRRCSGAATILHVAVDKQSSEGCVYIRTSSTEGAGAVFRCLHGQWYRGNLVTVKYLREE</sequence>
<dbReference type="AlphaFoldDB" id="A0A7T8QVV9"/>
<dbReference type="EMBL" id="CP045890">
    <property type="protein sequence ID" value="QQP57005.1"/>
    <property type="molecule type" value="Genomic_DNA"/>
</dbReference>
<evidence type="ECO:0000313" key="2">
    <source>
        <dbReference type="Proteomes" id="UP000595437"/>
    </source>
</evidence>
<dbReference type="InterPro" id="IPR052277">
    <property type="entry name" value="INM_ESCRT-Associated"/>
</dbReference>
<dbReference type="Gene3D" id="3.30.70.330">
    <property type="match status" value="1"/>
</dbReference>
<protein>
    <submittedName>
        <fullName evidence="1">Uncharacterized protein</fullName>
    </submittedName>
</protein>
<dbReference type="PANTHER" id="PTHR13428:SF12">
    <property type="entry name" value="INNER NUCLEAR MEMBRANE PROTEIN MAN1"/>
    <property type="match status" value="1"/>
</dbReference>
<dbReference type="SUPFAM" id="SSF54928">
    <property type="entry name" value="RNA-binding domain, RBD"/>
    <property type="match status" value="1"/>
</dbReference>
<dbReference type="GO" id="GO:0031490">
    <property type="term" value="F:chromatin DNA binding"/>
    <property type="evidence" value="ECO:0007669"/>
    <property type="project" value="TreeGrafter"/>
</dbReference>
<dbReference type="GO" id="GO:0006998">
    <property type="term" value="P:nuclear envelope organization"/>
    <property type="evidence" value="ECO:0007669"/>
    <property type="project" value="TreeGrafter"/>
</dbReference>
<dbReference type="InterPro" id="IPR012677">
    <property type="entry name" value="Nucleotide-bd_a/b_plait_sf"/>
</dbReference>
<proteinExistence type="predicted"/>